<evidence type="ECO:0000256" key="5">
    <source>
        <dbReference type="SAM" id="MobiDB-lite"/>
    </source>
</evidence>
<organism evidence="7 8">
    <name type="scientific">Austropuccinia psidii MF-1</name>
    <dbReference type="NCBI Taxonomy" id="1389203"/>
    <lineage>
        <taxon>Eukaryota</taxon>
        <taxon>Fungi</taxon>
        <taxon>Dikarya</taxon>
        <taxon>Basidiomycota</taxon>
        <taxon>Pucciniomycotina</taxon>
        <taxon>Pucciniomycetes</taxon>
        <taxon>Pucciniales</taxon>
        <taxon>Sphaerophragmiaceae</taxon>
        <taxon>Austropuccinia</taxon>
    </lineage>
</organism>
<name>A0A9Q3HK67_9BASI</name>
<evidence type="ECO:0000256" key="2">
    <source>
        <dbReference type="ARBA" id="ARBA00009540"/>
    </source>
</evidence>
<gene>
    <name evidence="7" type="ORF">O181_045224</name>
</gene>
<keyword evidence="8" id="KW-1185">Reference proteome</keyword>
<comment type="subcellular location">
    <subcellularLocation>
        <location evidence="1">Mitochondrion</location>
    </subcellularLocation>
</comment>
<evidence type="ECO:0000259" key="6">
    <source>
        <dbReference type="PROSITE" id="PS51886"/>
    </source>
</evidence>
<dbReference type="AlphaFoldDB" id="A0A9Q3HK67"/>
<evidence type="ECO:0000313" key="7">
    <source>
        <dbReference type="EMBL" id="MBW0505509.1"/>
    </source>
</evidence>
<dbReference type="OrthoDB" id="26679at2759"/>
<feature type="region of interest" description="Disordered" evidence="5">
    <location>
        <begin position="217"/>
        <end position="236"/>
    </location>
</feature>
<evidence type="ECO:0000256" key="4">
    <source>
        <dbReference type="ARBA" id="ARBA00040604"/>
    </source>
</evidence>
<dbReference type="GO" id="GO:0005739">
    <property type="term" value="C:mitochondrion"/>
    <property type="evidence" value="ECO:0007669"/>
    <property type="project" value="UniProtKB-SubCell"/>
</dbReference>
<feature type="region of interest" description="Disordered" evidence="5">
    <location>
        <begin position="175"/>
        <end position="195"/>
    </location>
</feature>
<feature type="region of interest" description="Disordered" evidence="5">
    <location>
        <begin position="24"/>
        <end position="53"/>
    </location>
</feature>
<evidence type="ECO:0000256" key="1">
    <source>
        <dbReference type="ARBA" id="ARBA00004173"/>
    </source>
</evidence>
<dbReference type="EMBL" id="AVOT02018537">
    <property type="protein sequence ID" value="MBW0505509.1"/>
    <property type="molecule type" value="Genomic_DNA"/>
</dbReference>
<sequence>MQDLLKDFDPLLSIQTTSTKIDPAKIQSKSNPSKIHSIKKSNHNSNQPLFSSLDLKQSDNSKFKIKDSASNSKFNSQIFTNVSKDDHPLRSLSPDSNLNQSIKSNLISQNFSSLNSQIRSNFRQEALEKHLAHQPFDPILPSLNISNHSNLSILTSNSELDQMTCLINHNQIKSISTSSQKSSSNDSISSNSQNQSIKIPTQLFHNHSLKQKNKNLINSSSKNPIQNQSNNNSNFNLNGFVDQDKLTLALDDHFNDLIVPSNSNLNSNSNSNSNSNQKNISSSHSISFNSPHSSPSTFDGPEGRPTPLHLIGLNSNSQLSVMDDELAEAIRLNLPPRLKIPSTWNLLYSIDQHGTSLETLYQKVGQQMSNHGSNSGCVLAIKDLEGNRFGAFVNEAFKPSKEYYGSGECFLWKAVMFEPDDFRIGVTVKSYFWTGINDYMVLSDHDLLSVGGGDGKFGLWIDSNLEKGISSKCPAFNNEILNSYQSSNSNSKKSPILQDDSAEKSFEIIALECWMIAV</sequence>
<dbReference type="Proteomes" id="UP000765509">
    <property type="component" value="Unassembled WGS sequence"/>
</dbReference>
<evidence type="ECO:0000256" key="3">
    <source>
        <dbReference type="ARBA" id="ARBA00023128"/>
    </source>
</evidence>
<feature type="compositionally biased region" description="Low complexity" evidence="5">
    <location>
        <begin position="264"/>
        <end position="296"/>
    </location>
</feature>
<evidence type="ECO:0000313" key="8">
    <source>
        <dbReference type="Proteomes" id="UP000765509"/>
    </source>
</evidence>
<keyword evidence="3" id="KW-0496">Mitochondrion</keyword>
<protein>
    <recommendedName>
        <fullName evidence="4">Oxidation resistance protein 1</fullName>
    </recommendedName>
</protein>
<reference evidence="7" key="1">
    <citation type="submission" date="2021-03" db="EMBL/GenBank/DDBJ databases">
        <title>Draft genome sequence of rust myrtle Austropuccinia psidii MF-1, a brazilian biotype.</title>
        <authorList>
            <person name="Quecine M.C."/>
            <person name="Pachon D.M.R."/>
            <person name="Bonatelli M.L."/>
            <person name="Correr F.H."/>
            <person name="Franceschini L.M."/>
            <person name="Leite T.F."/>
            <person name="Margarido G.R.A."/>
            <person name="Almeida C.A."/>
            <person name="Ferrarezi J.A."/>
            <person name="Labate C.A."/>
        </authorList>
    </citation>
    <scope>NUCLEOTIDE SEQUENCE</scope>
    <source>
        <strain evidence="7">MF-1</strain>
    </source>
</reference>
<comment type="caution">
    <text evidence="7">The sequence shown here is derived from an EMBL/GenBank/DDBJ whole genome shotgun (WGS) entry which is preliminary data.</text>
</comment>
<feature type="domain" description="TLDc" evidence="6">
    <location>
        <begin position="320"/>
        <end position="517"/>
    </location>
</feature>
<dbReference type="PANTHER" id="PTHR23354:SF62">
    <property type="entry name" value="MUSTARD, ISOFORM V"/>
    <property type="match status" value="1"/>
</dbReference>
<dbReference type="InterPro" id="IPR006571">
    <property type="entry name" value="TLDc_dom"/>
</dbReference>
<dbReference type="SMART" id="SM00584">
    <property type="entry name" value="TLDc"/>
    <property type="match status" value="1"/>
</dbReference>
<feature type="region of interest" description="Disordered" evidence="5">
    <location>
        <begin position="264"/>
        <end position="309"/>
    </location>
</feature>
<accession>A0A9Q3HK67</accession>
<comment type="similarity">
    <text evidence="2">Belongs to the OXR1 family.</text>
</comment>
<feature type="compositionally biased region" description="Polar residues" evidence="5">
    <location>
        <begin position="43"/>
        <end position="53"/>
    </location>
</feature>
<proteinExistence type="inferred from homology"/>
<dbReference type="PROSITE" id="PS51886">
    <property type="entry name" value="TLDC"/>
    <property type="match status" value="1"/>
</dbReference>
<dbReference type="Pfam" id="PF07534">
    <property type="entry name" value="TLD"/>
    <property type="match status" value="1"/>
</dbReference>
<dbReference type="PANTHER" id="PTHR23354">
    <property type="entry name" value="NUCLEOLAR PROTEIN 7/ESTROGEN RECEPTOR COACTIVATOR-RELATED"/>
    <property type="match status" value="1"/>
</dbReference>
<dbReference type="GO" id="GO:0006979">
    <property type="term" value="P:response to oxidative stress"/>
    <property type="evidence" value="ECO:0007669"/>
    <property type="project" value="TreeGrafter"/>
</dbReference>
<dbReference type="GO" id="GO:0005634">
    <property type="term" value="C:nucleus"/>
    <property type="evidence" value="ECO:0007669"/>
    <property type="project" value="TreeGrafter"/>
</dbReference>